<evidence type="ECO:0000313" key="8">
    <source>
        <dbReference type="Proteomes" id="UP000095284"/>
    </source>
</evidence>
<accession>A0A1I7S8V3</accession>
<keyword evidence="9" id="KW-1185">Reference proteome</keyword>
<dbReference type="Proteomes" id="UP000582659">
    <property type="component" value="Unassembled WGS sequence"/>
</dbReference>
<dbReference type="Gene3D" id="1.10.10.580">
    <property type="entry name" value="Structural maintenance of chromosome 1. Chain E"/>
    <property type="match status" value="1"/>
</dbReference>
<dbReference type="GO" id="GO:0030893">
    <property type="term" value="C:meiotic cohesin complex"/>
    <property type="evidence" value="ECO:0007669"/>
    <property type="project" value="TreeGrafter"/>
</dbReference>
<dbReference type="EMBL" id="CAJFCV020000001">
    <property type="protein sequence ID" value="CAG9085904.1"/>
    <property type="molecule type" value="Genomic_DNA"/>
</dbReference>
<comment type="subcellular location">
    <subcellularLocation>
        <location evidence="1">Nucleus</location>
    </subcellularLocation>
</comment>
<feature type="region of interest" description="Disordered" evidence="3">
    <location>
        <begin position="92"/>
        <end position="112"/>
    </location>
</feature>
<dbReference type="InterPro" id="IPR006909">
    <property type="entry name" value="Rad21/Rec8_C_eu"/>
</dbReference>
<feature type="domain" description="Rad21/Rec8-like protein N-terminal" evidence="5">
    <location>
        <begin position="1"/>
        <end position="94"/>
    </location>
</feature>
<evidence type="ECO:0000259" key="5">
    <source>
        <dbReference type="Pfam" id="PF04825"/>
    </source>
</evidence>
<dbReference type="WBParaSite" id="BXY_0944800.1">
    <property type="protein sequence ID" value="BXY_0944800.1"/>
    <property type="gene ID" value="BXY_0944800"/>
</dbReference>
<protein>
    <submittedName>
        <fullName evidence="6">(pine wood nematode) hypothetical protein</fullName>
    </submittedName>
</protein>
<reference evidence="7" key="2">
    <citation type="submission" date="2020-08" db="EMBL/GenBank/DDBJ databases">
        <authorList>
            <person name="Kikuchi T."/>
        </authorList>
    </citation>
    <scope>NUCLEOTIDE SEQUENCE</scope>
    <source>
        <strain evidence="6">Ka4C1</strain>
    </source>
</reference>
<evidence type="ECO:0000256" key="3">
    <source>
        <dbReference type="SAM" id="MobiDB-lite"/>
    </source>
</evidence>
<organism evidence="8 10">
    <name type="scientific">Bursaphelenchus xylophilus</name>
    <name type="common">Pinewood nematode worm</name>
    <name type="synonym">Aphelenchoides xylophilus</name>
    <dbReference type="NCBI Taxonomy" id="6326"/>
    <lineage>
        <taxon>Eukaryota</taxon>
        <taxon>Metazoa</taxon>
        <taxon>Ecdysozoa</taxon>
        <taxon>Nematoda</taxon>
        <taxon>Chromadorea</taxon>
        <taxon>Rhabditida</taxon>
        <taxon>Tylenchina</taxon>
        <taxon>Tylenchomorpha</taxon>
        <taxon>Aphelenchoidea</taxon>
        <taxon>Aphelenchoididae</taxon>
        <taxon>Bursaphelenchus</taxon>
    </lineage>
</organism>
<evidence type="ECO:0000256" key="2">
    <source>
        <dbReference type="ARBA" id="ARBA00023242"/>
    </source>
</evidence>
<dbReference type="GO" id="GO:0051177">
    <property type="term" value="P:meiotic sister chromatid cohesion"/>
    <property type="evidence" value="ECO:0007669"/>
    <property type="project" value="TreeGrafter"/>
</dbReference>
<dbReference type="OrthoDB" id="10071381at2759"/>
<evidence type="ECO:0000313" key="6">
    <source>
        <dbReference type="EMBL" id="CAD5210188.1"/>
    </source>
</evidence>
<evidence type="ECO:0000313" key="10">
    <source>
        <dbReference type="WBParaSite" id="BXY_0944800.1"/>
    </source>
</evidence>
<evidence type="ECO:0000313" key="9">
    <source>
        <dbReference type="Proteomes" id="UP000659654"/>
    </source>
</evidence>
<dbReference type="eggNOG" id="KOG1213">
    <property type="taxonomic scope" value="Eukaryota"/>
</dbReference>
<evidence type="ECO:0000313" key="7">
    <source>
        <dbReference type="EMBL" id="CAG9085904.1"/>
    </source>
</evidence>
<sequence>MFYAQFVLAKKGPLSRIWLAAHLEERLKRKDVADTDLQQAITEVLRPRIKISLRTTGFLLFGICRIHNQKVTYLLLDAYHIRDRLLHLNFKKPTEKKSHPAGQQPPLSNLHNETMPEASVYELDGTLINPQDFAHPPGPLVNSRANVNDITLHENEDEQTDMLAIIDNMELEGDLDTEFQRAQERLRSFRENSEDPNRMIPIPENENMDIDMMIEQARRQSETMNISSQPVLDPSETPKRPYEDVAELDRLINFVGEDHIDDTSHHEYMPPLDDEVPMEIDGDPGMNSRESLQSQGSLVLETLTDSQIRAQEIEKRRPRRRRPKGLLYDEDPELDDDLMLEWQSEVSDIQKPVELAAPTKLLMKAQMNGDLQRIWNNPGTDLYRNDDFWDLYQECLVPQLKTRLNDPQEFIHDETETTDLEIRHSIGLVDEPEPEQPNPALDITLQNPDDFPIENPRADHSILNFENDENVFANTSLEKDLTLDEQRDQSLLQASQTSSAMGEMEVNEVRREISVERHKIEEAANRLMDKIEKEWTKQEKKGETKMAEFRKIIQWQPSAKILAREFYALLELTTMKPIEIKQTQPYGPIFLRPPSHQL</sequence>
<dbReference type="GO" id="GO:0006302">
    <property type="term" value="P:double-strand break repair"/>
    <property type="evidence" value="ECO:0007669"/>
    <property type="project" value="TreeGrafter"/>
</dbReference>
<reference evidence="10" key="1">
    <citation type="submission" date="2016-11" db="UniProtKB">
        <authorList>
            <consortium name="WormBaseParasite"/>
        </authorList>
    </citation>
    <scope>IDENTIFICATION</scope>
</reference>
<keyword evidence="2" id="KW-0539">Nucleus</keyword>
<dbReference type="Pfam" id="PF04824">
    <property type="entry name" value="Rad21_Rec8"/>
    <property type="match status" value="1"/>
</dbReference>
<dbReference type="Proteomes" id="UP000659654">
    <property type="component" value="Unassembled WGS sequence"/>
</dbReference>
<name>A0A1I7S8V3_BURXY</name>
<dbReference type="AlphaFoldDB" id="A0A1I7S8V3"/>
<dbReference type="Proteomes" id="UP000095284">
    <property type="component" value="Unplaced"/>
</dbReference>
<dbReference type="GO" id="GO:0005634">
    <property type="term" value="C:nucleus"/>
    <property type="evidence" value="ECO:0007669"/>
    <property type="project" value="UniProtKB-SubCell"/>
</dbReference>
<dbReference type="EMBL" id="CAJFDI010000001">
    <property type="protein sequence ID" value="CAD5210188.1"/>
    <property type="molecule type" value="Genomic_DNA"/>
</dbReference>
<dbReference type="GO" id="GO:0003682">
    <property type="term" value="F:chromatin binding"/>
    <property type="evidence" value="ECO:0007669"/>
    <property type="project" value="TreeGrafter"/>
</dbReference>
<dbReference type="InterPro" id="IPR023093">
    <property type="entry name" value="ScpA-like_C"/>
</dbReference>
<dbReference type="SMR" id="A0A1I7S8V3"/>
<dbReference type="InterPro" id="IPR039781">
    <property type="entry name" value="Rad21/Rec8-like"/>
</dbReference>
<dbReference type="PANTHER" id="PTHR12585">
    <property type="entry name" value="SCC1 / RAD21 FAMILY MEMBER"/>
    <property type="match status" value="1"/>
</dbReference>
<dbReference type="Pfam" id="PF04825">
    <property type="entry name" value="Rad21_Rec8_N"/>
    <property type="match status" value="1"/>
</dbReference>
<dbReference type="InterPro" id="IPR006910">
    <property type="entry name" value="Rad21_Rec8_N"/>
</dbReference>
<feature type="domain" description="Rad21/Rec8-like protein C-terminal eukaryotic" evidence="4">
    <location>
        <begin position="563"/>
        <end position="593"/>
    </location>
</feature>
<dbReference type="PANTHER" id="PTHR12585:SF27">
    <property type="entry name" value="MEIOTIC RECOMBINATION PROTEIN REC8 HOMOLOG"/>
    <property type="match status" value="1"/>
</dbReference>
<proteinExistence type="predicted"/>
<gene>
    <name evidence="6" type="ORF">BXYJ_LOCUS1810</name>
</gene>
<evidence type="ECO:0000256" key="1">
    <source>
        <dbReference type="ARBA" id="ARBA00004123"/>
    </source>
</evidence>
<evidence type="ECO:0000259" key="4">
    <source>
        <dbReference type="Pfam" id="PF04824"/>
    </source>
</evidence>